<gene>
    <name evidence="2" type="ORF">Tci_553223</name>
</gene>
<protein>
    <submittedName>
        <fullName evidence="2">Uncharacterized protein</fullName>
    </submittedName>
</protein>
<evidence type="ECO:0000256" key="1">
    <source>
        <dbReference type="SAM" id="MobiDB-lite"/>
    </source>
</evidence>
<feature type="compositionally biased region" description="Low complexity" evidence="1">
    <location>
        <begin position="72"/>
        <end position="89"/>
    </location>
</feature>
<comment type="caution">
    <text evidence="2">The sequence shown here is derived from an EMBL/GenBank/DDBJ whole genome shotgun (WGS) entry which is preliminary data.</text>
</comment>
<proteinExistence type="predicted"/>
<dbReference type="AlphaFoldDB" id="A0A699IT39"/>
<evidence type="ECO:0000313" key="2">
    <source>
        <dbReference type="EMBL" id="GEZ81250.1"/>
    </source>
</evidence>
<reference evidence="2" key="1">
    <citation type="journal article" date="2019" name="Sci. Rep.">
        <title>Draft genome of Tanacetum cinerariifolium, the natural source of mosquito coil.</title>
        <authorList>
            <person name="Yamashiro T."/>
            <person name="Shiraishi A."/>
            <person name="Satake H."/>
            <person name="Nakayama K."/>
        </authorList>
    </citation>
    <scope>NUCLEOTIDE SEQUENCE</scope>
</reference>
<feature type="region of interest" description="Disordered" evidence="1">
    <location>
        <begin position="62"/>
        <end position="102"/>
    </location>
</feature>
<feature type="region of interest" description="Disordered" evidence="1">
    <location>
        <begin position="1"/>
        <end position="27"/>
    </location>
</feature>
<dbReference type="EMBL" id="BKCJ010326959">
    <property type="protein sequence ID" value="GEZ81250.1"/>
    <property type="molecule type" value="Genomic_DNA"/>
</dbReference>
<name>A0A699IT39_TANCI</name>
<accession>A0A699IT39</accession>
<organism evidence="2">
    <name type="scientific">Tanacetum cinerariifolium</name>
    <name type="common">Dalmatian daisy</name>
    <name type="synonym">Chrysanthemum cinerariifolium</name>
    <dbReference type="NCBI Taxonomy" id="118510"/>
    <lineage>
        <taxon>Eukaryota</taxon>
        <taxon>Viridiplantae</taxon>
        <taxon>Streptophyta</taxon>
        <taxon>Embryophyta</taxon>
        <taxon>Tracheophyta</taxon>
        <taxon>Spermatophyta</taxon>
        <taxon>Magnoliopsida</taxon>
        <taxon>eudicotyledons</taxon>
        <taxon>Gunneridae</taxon>
        <taxon>Pentapetalae</taxon>
        <taxon>asterids</taxon>
        <taxon>campanulids</taxon>
        <taxon>Asterales</taxon>
        <taxon>Asteraceae</taxon>
        <taxon>Asteroideae</taxon>
        <taxon>Anthemideae</taxon>
        <taxon>Anthemidinae</taxon>
        <taxon>Tanacetum</taxon>
    </lineage>
</organism>
<sequence>MKEPFDLSKAKVYRSSYQKDHTQASNDFGTATFPWLDEFIADVKALIETLLSKKPPMLQKLAPSRTQIHVPSYQKATSSSVSSSNPMSHPADLVKPSPSPLE</sequence>